<dbReference type="SUPFAM" id="SSF46894">
    <property type="entry name" value="C-terminal effector domain of the bipartite response regulators"/>
    <property type="match status" value="1"/>
</dbReference>
<dbReference type="InterPro" id="IPR016032">
    <property type="entry name" value="Sig_transdc_resp-reg_C-effctor"/>
</dbReference>
<dbReference type="EMBL" id="DYUX01000016">
    <property type="protein sequence ID" value="HJG41724.1"/>
    <property type="molecule type" value="Genomic_DNA"/>
</dbReference>
<protein>
    <submittedName>
        <fullName evidence="4">Winged helix-turn-helix domain-containing protein</fullName>
    </submittedName>
</protein>
<evidence type="ECO:0000259" key="3">
    <source>
        <dbReference type="PROSITE" id="PS51755"/>
    </source>
</evidence>
<reference evidence="4" key="1">
    <citation type="journal article" date="2021" name="PeerJ">
        <title>Extensive microbial diversity within the chicken gut microbiome revealed by metagenomics and culture.</title>
        <authorList>
            <person name="Gilroy R."/>
            <person name="Ravi A."/>
            <person name="Getino M."/>
            <person name="Pursley I."/>
            <person name="Horton D.L."/>
            <person name="Alikhan N.F."/>
            <person name="Baker D."/>
            <person name="Gharbi K."/>
            <person name="Hall N."/>
            <person name="Watson M."/>
            <person name="Adriaenssens E.M."/>
            <person name="Foster-Nyarko E."/>
            <person name="Jarju S."/>
            <person name="Secka A."/>
            <person name="Antonio M."/>
            <person name="Oren A."/>
            <person name="Chaudhuri R.R."/>
            <person name="La Ragione R."/>
            <person name="Hildebrand F."/>
            <person name="Pallen M.J."/>
        </authorList>
    </citation>
    <scope>NUCLEOTIDE SEQUENCE</scope>
    <source>
        <strain evidence="4">ChiBcolR7-4860</strain>
    </source>
</reference>
<dbReference type="InterPro" id="IPR001867">
    <property type="entry name" value="OmpR/PhoB-type_DNA-bd"/>
</dbReference>
<evidence type="ECO:0000256" key="1">
    <source>
        <dbReference type="ARBA" id="ARBA00023125"/>
    </source>
</evidence>
<dbReference type="GO" id="GO:0003677">
    <property type="term" value="F:DNA binding"/>
    <property type="evidence" value="ECO:0007669"/>
    <property type="project" value="UniProtKB-UniRule"/>
</dbReference>
<dbReference type="InterPro" id="IPR036388">
    <property type="entry name" value="WH-like_DNA-bd_sf"/>
</dbReference>
<feature type="domain" description="OmpR/PhoB-type" evidence="3">
    <location>
        <begin position="1"/>
        <end position="46"/>
    </location>
</feature>
<dbReference type="GeneID" id="92940918"/>
<dbReference type="RefSeq" id="WP_081963501.1">
    <property type="nucleotide sequence ID" value="NZ_DYUX01000016.1"/>
</dbReference>
<accession>A0A921IX22</accession>
<proteinExistence type="predicted"/>
<dbReference type="AlphaFoldDB" id="A0A921IX22"/>
<evidence type="ECO:0000313" key="5">
    <source>
        <dbReference type="Proteomes" id="UP000786560"/>
    </source>
</evidence>
<comment type="caution">
    <text evidence="4">The sequence shown here is derived from an EMBL/GenBank/DDBJ whole genome shotgun (WGS) entry which is preliminary data.</text>
</comment>
<dbReference type="GO" id="GO:0006355">
    <property type="term" value="P:regulation of DNA-templated transcription"/>
    <property type="evidence" value="ECO:0007669"/>
    <property type="project" value="InterPro"/>
</dbReference>
<name>A0A921IX22_9BIFI</name>
<keyword evidence="1 2" id="KW-0238">DNA-binding</keyword>
<evidence type="ECO:0000256" key="2">
    <source>
        <dbReference type="PROSITE-ProRule" id="PRU01091"/>
    </source>
</evidence>
<evidence type="ECO:0000313" key="4">
    <source>
        <dbReference type="EMBL" id="HJG41724.1"/>
    </source>
</evidence>
<organism evidence="4 5">
    <name type="scientific">Bifidobacterium pullorum subsp. gallinarum</name>
    <dbReference type="NCBI Taxonomy" id="78344"/>
    <lineage>
        <taxon>Bacteria</taxon>
        <taxon>Bacillati</taxon>
        <taxon>Actinomycetota</taxon>
        <taxon>Actinomycetes</taxon>
        <taxon>Bifidobacteriales</taxon>
        <taxon>Bifidobacteriaceae</taxon>
        <taxon>Bifidobacterium</taxon>
    </lineage>
</organism>
<dbReference type="GO" id="GO:0000160">
    <property type="term" value="P:phosphorelay signal transduction system"/>
    <property type="evidence" value="ECO:0007669"/>
    <property type="project" value="InterPro"/>
</dbReference>
<reference evidence="4" key="2">
    <citation type="submission" date="2021-09" db="EMBL/GenBank/DDBJ databases">
        <authorList>
            <person name="Gilroy R."/>
        </authorList>
    </citation>
    <scope>NUCLEOTIDE SEQUENCE</scope>
    <source>
        <strain evidence="4">ChiBcolR7-4860</strain>
    </source>
</reference>
<dbReference type="PROSITE" id="PS51755">
    <property type="entry name" value="OMPR_PHOB"/>
    <property type="match status" value="1"/>
</dbReference>
<dbReference type="Proteomes" id="UP000786560">
    <property type="component" value="Unassembled WGS sequence"/>
</dbReference>
<dbReference type="Pfam" id="PF00486">
    <property type="entry name" value="Trans_reg_C"/>
    <property type="match status" value="1"/>
</dbReference>
<dbReference type="Gene3D" id="1.10.10.10">
    <property type="entry name" value="Winged helix-like DNA-binding domain superfamily/Winged helix DNA-binding domain"/>
    <property type="match status" value="1"/>
</dbReference>
<feature type="DNA-binding region" description="OmpR/PhoB-type" evidence="2">
    <location>
        <begin position="1"/>
        <end position="46"/>
    </location>
</feature>
<sequence length="49" mass="5689">MLCIIPRKWACSVVSIIHQLRKKIEPDPAQPVYIQTVIHTGYKFVIPKE</sequence>
<gene>
    <name evidence="4" type="ORF">K8U73_04965</name>
</gene>